<dbReference type="Gene3D" id="2.115.10.20">
    <property type="entry name" value="Glycosyl hydrolase domain, family 43"/>
    <property type="match status" value="1"/>
</dbReference>
<comment type="caution">
    <text evidence="1">The sequence shown here is derived from an EMBL/GenBank/DDBJ whole genome shotgun (WGS) entry which is preliminary data.</text>
</comment>
<proteinExistence type="predicted"/>
<evidence type="ECO:0000313" key="1">
    <source>
        <dbReference type="EMBL" id="PZQ56636.1"/>
    </source>
</evidence>
<protein>
    <submittedName>
        <fullName evidence="1">Glycosyl hydrolase</fullName>
    </submittedName>
</protein>
<reference evidence="1 2" key="1">
    <citation type="submission" date="2017-08" db="EMBL/GenBank/DDBJ databases">
        <title>Infants hospitalized years apart are colonized by the same room-sourced microbial strains.</title>
        <authorList>
            <person name="Brooks B."/>
            <person name="Olm M.R."/>
            <person name="Firek B.A."/>
            <person name="Baker R."/>
            <person name="Thomas B.C."/>
            <person name="Morowitz M.J."/>
            <person name="Banfield J.F."/>
        </authorList>
    </citation>
    <scope>NUCLEOTIDE SEQUENCE [LARGE SCALE GENOMIC DNA]</scope>
    <source>
        <strain evidence="1">S2_005_002_R2_33</strain>
    </source>
</reference>
<dbReference type="InterPro" id="IPR023296">
    <property type="entry name" value="Glyco_hydro_beta-prop_sf"/>
</dbReference>
<dbReference type="PANTHER" id="PTHR43301:SF3">
    <property type="entry name" value="ARABINAN ENDO-1,5-ALPHA-L-ARABINOSIDASE A-RELATED"/>
    <property type="match status" value="1"/>
</dbReference>
<dbReference type="EMBL" id="QFPX01000003">
    <property type="protein sequence ID" value="PZQ56636.1"/>
    <property type="molecule type" value="Genomic_DNA"/>
</dbReference>
<dbReference type="SUPFAM" id="SSF75005">
    <property type="entry name" value="Arabinanase/levansucrase/invertase"/>
    <property type="match status" value="1"/>
</dbReference>
<dbReference type="PROSITE" id="PS51257">
    <property type="entry name" value="PROKAR_LIPOPROTEIN"/>
    <property type="match status" value="1"/>
</dbReference>
<keyword evidence="1" id="KW-0378">Hydrolase</keyword>
<sequence>MSLLLDRRALCLGATALAGCATTRIAPSAPEGPLLFAYFSTGKGEADGLKLAVSEDGYAFRTLGGGKPFLVPEAGEKKLLRDPFLWRGEGPDAPWHCVWTTAWEGVTIGHATTRDFVNWTPQRAIPVMASVPRTRNCWAPEAIYDPVMRRTVIFWSSTVEGRFTETAGSSESGYNHRLWYTTTADFESFAPPQVLYDAGFSVIDGTFAHAPDGGLWLVVKDETVEPPRKWLRAASARGPLGPFAPLGQPFTAPWVEGPMTTRIGADLVCYYDVYRDGRWGAKTTRDMVTWQDAGERLVMPQGARHGSLVRIDRKLMALLDR</sequence>
<accession>A0A2W5NT69</accession>
<dbReference type="Proteomes" id="UP000249082">
    <property type="component" value="Unassembled WGS sequence"/>
</dbReference>
<dbReference type="CDD" id="cd08983">
    <property type="entry name" value="GH43_Bt3655-like"/>
    <property type="match status" value="1"/>
</dbReference>
<dbReference type="AlphaFoldDB" id="A0A2W5NT69"/>
<name>A0A2W5NT69_9SPHN</name>
<dbReference type="GO" id="GO:0016787">
    <property type="term" value="F:hydrolase activity"/>
    <property type="evidence" value="ECO:0007669"/>
    <property type="project" value="UniProtKB-KW"/>
</dbReference>
<dbReference type="PANTHER" id="PTHR43301">
    <property type="entry name" value="ARABINAN ENDO-1,5-ALPHA-L-ARABINOSIDASE"/>
    <property type="match status" value="1"/>
</dbReference>
<gene>
    <name evidence="1" type="ORF">DI555_04625</name>
</gene>
<evidence type="ECO:0000313" key="2">
    <source>
        <dbReference type="Proteomes" id="UP000249082"/>
    </source>
</evidence>
<dbReference type="InterPro" id="IPR050727">
    <property type="entry name" value="GH43_arabinanases"/>
</dbReference>
<organism evidence="1 2">
    <name type="scientific">Novosphingobium pentaromativorans</name>
    <dbReference type="NCBI Taxonomy" id="205844"/>
    <lineage>
        <taxon>Bacteria</taxon>
        <taxon>Pseudomonadati</taxon>
        <taxon>Pseudomonadota</taxon>
        <taxon>Alphaproteobacteria</taxon>
        <taxon>Sphingomonadales</taxon>
        <taxon>Sphingomonadaceae</taxon>
        <taxon>Novosphingobium</taxon>
    </lineage>
</organism>